<evidence type="ECO:0000259" key="7">
    <source>
        <dbReference type="PROSITE" id="PS50089"/>
    </source>
</evidence>
<sequence>MFENGTINATVTASYCVVLVICFLIPCIYSIRQRLAGNRNPLSGLRIAMRQSNIGVVSNERGYQEEEVIGQMEDIEAQNRARQKLEKEKEIQILENFKDVRIIIKESHLKEPESVKSDSNLILEGIVNGEIHLTVPSPGQEPTATMHVRFPDSCAICLAKYSPGETIIRSSNPNCSHAFHEECILKWLLWRSRLRKDLLCPCCRGNFVADIENNLNESSDPPAQ</sequence>
<keyword evidence="6" id="KW-1133">Transmembrane helix</keyword>
<evidence type="ECO:0000313" key="8">
    <source>
        <dbReference type="EMBL" id="CAD9342852.1"/>
    </source>
</evidence>
<name>A0A6U3SXH5_9STRA</name>
<dbReference type="Gene3D" id="3.30.40.10">
    <property type="entry name" value="Zinc/RING finger domain, C3HC4 (zinc finger)"/>
    <property type="match status" value="1"/>
</dbReference>
<keyword evidence="6" id="KW-0472">Membrane</keyword>
<feature type="domain" description="RING-type" evidence="7">
    <location>
        <begin position="154"/>
        <end position="204"/>
    </location>
</feature>
<organism evidence="8">
    <name type="scientific">Ditylum brightwellii</name>
    <dbReference type="NCBI Taxonomy" id="49249"/>
    <lineage>
        <taxon>Eukaryota</taxon>
        <taxon>Sar</taxon>
        <taxon>Stramenopiles</taxon>
        <taxon>Ochrophyta</taxon>
        <taxon>Bacillariophyta</taxon>
        <taxon>Mediophyceae</taxon>
        <taxon>Lithodesmiophycidae</taxon>
        <taxon>Lithodesmiales</taxon>
        <taxon>Lithodesmiaceae</taxon>
        <taxon>Ditylum</taxon>
    </lineage>
</organism>
<proteinExistence type="predicted"/>
<dbReference type="SUPFAM" id="SSF57850">
    <property type="entry name" value="RING/U-box"/>
    <property type="match status" value="1"/>
</dbReference>
<dbReference type="EMBL" id="HBGN01027182">
    <property type="protein sequence ID" value="CAD9342852.1"/>
    <property type="molecule type" value="Transcribed_RNA"/>
</dbReference>
<accession>A0A6U3SXH5</accession>
<dbReference type="PROSITE" id="PS50089">
    <property type="entry name" value="ZF_RING_2"/>
    <property type="match status" value="1"/>
</dbReference>
<dbReference type="PANTHER" id="PTHR14155:SF627">
    <property type="entry name" value="OS06G0192800 PROTEIN"/>
    <property type="match status" value="1"/>
</dbReference>
<evidence type="ECO:0000256" key="4">
    <source>
        <dbReference type="PROSITE-ProRule" id="PRU00175"/>
    </source>
</evidence>
<dbReference type="GO" id="GO:0008270">
    <property type="term" value="F:zinc ion binding"/>
    <property type="evidence" value="ECO:0007669"/>
    <property type="project" value="UniProtKB-KW"/>
</dbReference>
<protein>
    <recommendedName>
        <fullName evidence="7">RING-type domain-containing protein</fullName>
    </recommendedName>
</protein>
<keyword evidence="5" id="KW-0175">Coiled coil</keyword>
<evidence type="ECO:0000256" key="6">
    <source>
        <dbReference type="SAM" id="Phobius"/>
    </source>
</evidence>
<dbReference type="InterPro" id="IPR001841">
    <property type="entry name" value="Znf_RING"/>
</dbReference>
<evidence type="ECO:0000256" key="5">
    <source>
        <dbReference type="SAM" id="Coils"/>
    </source>
</evidence>
<dbReference type="InterPro" id="IPR053238">
    <property type="entry name" value="RING-H2_zinc_finger"/>
</dbReference>
<gene>
    <name evidence="8" type="ORF">DBRI1063_LOCUS17529</name>
</gene>
<dbReference type="InterPro" id="IPR013083">
    <property type="entry name" value="Znf_RING/FYVE/PHD"/>
</dbReference>
<evidence type="ECO:0000256" key="2">
    <source>
        <dbReference type="ARBA" id="ARBA00022771"/>
    </source>
</evidence>
<dbReference type="Pfam" id="PF13639">
    <property type="entry name" value="zf-RING_2"/>
    <property type="match status" value="1"/>
</dbReference>
<reference evidence="8" key="1">
    <citation type="submission" date="2021-01" db="EMBL/GenBank/DDBJ databases">
        <authorList>
            <person name="Corre E."/>
            <person name="Pelletier E."/>
            <person name="Niang G."/>
            <person name="Scheremetjew M."/>
            <person name="Finn R."/>
            <person name="Kale V."/>
            <person name="Holt S."/>
            <person name="Cochrane G."/>
            <person name="Meng A."/>
            <person name="Brown T."/>
            <person name="Cohen L."/>
        </authorList>
    </citation>
    <scope>NUCLEOTIDE SEQUENCE</scope>
    <source>
        <strain evidence="8">Pop2</strain>
    </source>
</reference>
<keyword evidence="6" id="KW-0812">Transmembrane</keyword>
<keyword evidence="2 4" id="KW-0863">Zinc-finger</keyword>
<dbReference type="SMART" id="SM00184">
    <property type="entry name" value="RING"/>
    <property type="match status" value="1"/>
</dbReference>
<feature type="transmembrane region" description="Helical" evidence="6">
    <location>
        <begin position="12"/>
        <end position="31"/>
    </location>
</feature>
<evidence type="ECO:0000256" key="1">
    <source>
        <dbReference type="ARBA" id="ARBA00022723"/>
    </source>
</evidence>
<keyword evidence="3" id="KW-0862">Zinc</keyword>
<evidence type="ECO:0000256" key="3">
    <source>
        <dbReference type="ARBA" id="ARBA00022833"/>
    </source>
</evidence>
<dbReference type="AlphaFoldDB" id="A0A6U3SXH5"/>
<keyword evidence="1" id="KW-0479">Metal-binding</keyword>
<dbReference type="PANTHER" id="PTHR14155">
    <property type="entry name" value="RING FINGER DOMAIN-CONTAINING"/>
    <property type="match status" value="1"/>
</dbReference>
<feature type="coiled-coil region" evidence="5">
    <location>
        <begin position="68"/>
        <end position="95"/>
    </location>
</feature>